<dbReference type="Proteomes" id="UP000070366">
    <property type="component" value="Unassembled WGS sequence"/>
</dbReference>
<sequence length="324" mass="37958">MYDDFLTKAQDQSTNSFVSESKILERLYTLGKAVVITTTNLDYIAQNYASIRSVIEKLLNSKIWHLDIIEEGINTQKELCSRNIADCDFHNLVDSNFKSYKGYCFVMDSGIHYLLENGRISQAVEACLQRTQNMIEQLKLLYQLNRIEEVFDHFCVSCKHGLNYNKCFDSNGIIYAHIKEQELRNMLLDYLRINMKGSVQTEFCTDFENDEESVDIYLNDGIEEAIIEVKFSFQKEYYNGKTNYAFEQRVKAGFEQLDKYAKHLDKDGRQMHYGYLYIFYKRNDLNSENIAKIIENELSNDLSAHFRSLYTNTITNDLGEWKCC</sequence>
<proteinExistence type="predicted"/>
<dbReference type="OrthoDB" id="9976622at2"/>
<protein>
    <submittedName>
        <fullName evidence="1">Uncharacterized protein</fullName>
    </submittedName>
</protein>
<gene>
    <name evidence="1" type="ORF">HMPREF3293_00749</name>
</gene>
<dbReference type="RefSeq" id="WP_066523081.1">
    <property type="nucleotide sequence ID" value="NZ_CABMOF010000012.1"/>
</dbReference>
<evidence type="ECO:0000313" key="1">
    <source>
        <dbReference type="EMBL" id="KXK66345.1"/>
    </source>
</evidence>
<evidence type="ECO:0000313" key="2">
    <source>
        <dbReference type="Proteomes" id="UP000070366"/>
    </source>
</evidence>
<organism evidence="1 2">
    <name type="scientific">Christensenella minuta</name>
    <dbReference type="NCBI Taxonomy" id="626937"/>
    <lineage>
        <taxon>Bacteria</taxon>
        <taxon>Bacillati</taxon>
        <taxon>Bacillota</taxon>
        <taxon>Clostridia</taxon>
        <taxon>Christensenellales</taxon>
        <taxon>Christensenellaceae</taxon>
        <taxon>Christensenella</taxon>
    </lineage>
</organism>
<name>A0A136Q6N4_9FIRM</name>
<dbReference type="STRING" id="626937.HMPREF3293_00749"/>
<keyword evidence="2" id="KW-1185">Reference proteome</keyword>
<dbReference type="EMBL" id="LSZW01000046">
    <property type="protein sequence ID" value="KXK66345.1"/>
    <property type="molecule type" value="Genomic_DNA"/>
</dbReference>
<reference evidence="1 2" key="1">
    <citation type="submission" date="2016-02" db="EMBL/GenBank/DDBJ databases">
        <authorList>
            <person name="Wen L."/>
            <person name="He K."/>
            <person name="Yang H."/>
        </authorList>
    </citation>
    <scope>NUCLEOTIDE SEQUENCE [LARGE SCALE GENOMIC DNA]</scope>
    <source>
        <strain evidence="1 2">DSM 22607</strain>
    </source>
</reference>
<dbReference type="KEGG" id="cmiu:B1H56_13965"/>
<dbReference type="AlphaFoldDB" id="A0A136Q6N4"/>
<comment type="caution">
    <text evidence="1">The sequence shown here is derived from an EMBL/GenBank/DDBJ whole genome shotgun (WGS) entry which is preliminary data.</text>
</comment>
<accession>A0A136Q6N4</accession>